<dbReference type="PATRIC" id="fig|394.7.peg.3829"/>
<dbReference type="Proteomes" id="UP000001054">
    <property type="component" value="Chromosome"/>
</dbReference>
<evidence type="ECO:0008006" key="4">
    <source>
        <dbReference type="Google" id="ProtNLM"/>
    </source>
</evidence>
<sequence length="71" mass="7422">MKRILVLAAALALSATAASAACLGHNDTTASVNPADREITTASVTKTEQSKPADELLLQQKLQQEEATAED</sequence>
<reference evidence="2 3" key="1">
    <citation type="journal article" date="2009" name="Appl. Environ. Microbiol.">
        <title>Rhizobium sp. strain NGR234 possesses a remarkable number of secretion systems.</title>
        <authorList>
            <person name="Schmeisser C."/>
            <person name="Liesegang H."/>
            <person name="Krysciak D."/>
            <person name="Bakkou N."/>
            <person name="Le Quere A."/>
            <person name="Wollherr A."/>
            <person name="Heinemeyer I."/>
            <person name="Morgenstern B."/>
            <person name="Pommerening-Roeser A."/>
            <person name="Flores M."/>
            <person name="Palacios R."/>
            <person name="Brenner S."/>
            <person name="Gottschalk G."/>
            <person name="Schmitz R.A."/>
            <person name="Broughton W.J."/>
            <person name="Perret X."/>
            <person name="Strittmatter A.W."/>
            <person name="Streit W.R."/>
        </authorList>
    </citation>
    <scope>NUCLEOTIDE SEQUENCE [LARGE SCALE GENOMIC DNA]</scope>
    <source>
        <strain evidence="3">NBRC 101917 / NGR234</strain>
    </source>
</reference>
<feature type="signal peptide" evidence="1">
    <location>
        <begin position="1"/>
        <end position="20"/>
    </location>
</feature>
<organism evidence="2 3">
    <name type="scientific">Sinorhizobium fredii (strain NBRC 101917 / NGR234)</name>
    <dbReference type="NCBI Taxonomy" id="394"/>
    <lineage>
        <taxon>Bacteria</taxon>
        <taxon>Pseudomonadati</taxon>
        <taxon>Pseudomonadota</taxon>
        <taxon>Alphaproteobacteria</taxon>
        <taxon>Hyphomicrobiales</taxon>
        <taxon>Rhizobiaceae</taxon>
        <taxon>Sinorhizobium/Ensifer group</taxon>
        <taxon>Sinorhizobium</taxon>
    </lineage>
</organism>
<dbReference type="AlphaFoldDB" id="C3MA18"/>
<evidence type="ECO:0000313" key="2">
    <source>
        <dbReference type="EMBL" id="ACP24797.1"/>
    </source>
</evidence>
<gene>
    <name evidence="2" type="ordered locus">NGR_c10080</name>
</gene>
<keyword evidence="3" id="KW-1185">Reference proteome</keyword>
<keyword evidence="1" id="KW-0732">Signal</keyword>
<feature type="chain" id="PRO_5002929655" description="Secreted protein" evidence="1">
    <location>
        <begin position="21"/>
        <end position="71"/>
    </location>
</feature>
<dbReference type="OrthoDB" id="8421836at2"/>
<protein>
    <recommendedName>
        <fullName evidence="4">Secreted protein</fullName>
    </recommendedName>
</protein>
<evidence type="ECO:0000256" key="1">
    <source>
        <dbReference type="SAM" id="SignalP"/>
    </source>
</evidence>
<dbReference type="HOGENOM" id="CLU_2737304_0_0_5"/>
<dbReference type="RefSeq" id="WP_012707581.1">
    <property type="nucleotide sequence ID" value="NC_012587.1"/>
</dbReference>
<dbReference type="KEGG" id="rhi:NGR_c10080"/>
<dbReference type="PROSITE" id="PS51257">
    <property type="entry name" value="PROKAR_LIPOPROTEIN"/>
    <property type="match status" value="1"/>
</dbReference>
<accession>C3MA18</accession>
<name>C3MA18_SINFN</name>
<dbReference type="EMBL" id="CP001389">
    <property type="protein sequence ID" value="ACP24797.1"/>
    <property type="molecule type" value="Genomic_DNA"/>
</dbReference>
<evidence type="ECO:0000313" key="3">
    <source>
        <dbReference type="Proteomes" id="UP000001054"/>
    </source>
</evidence>
<proteinExistence type="predicted"/>